<evidence type="ECO:0008006" key="2">
    <source>
        <dbReference type="Google" id="ProtNLM"/>
    </source>
</evidence>
<evidence type="ECO:0000313" key="1">
    <source>
        <dbReference type="EMBL" id="SPD02826.1"/>
    </source>
</evidence>
<dbReference type="Gene3D" id="3.80.10.10">
    <property type="entry name" value="Ribonuclease Inhibitor"/>
    <property type="match status" value="1"/>
</dbReference>
<dbReference type="EMBL" id="OIVN01002342">
    <property type="protein sequence ID" value="SPD02826.1"/>
    <property type="molecule type" value="Genomic_DNA"/>
</dbReference>
<sequence length="215" mass="24843">MKMNLSVIVVFRENLSLIVFHDNLFLLSFRDNPFVSSSLFHDNPSGVFSDNLFVLFGVFRENHLVSSVTIRLFRLMSFCDNPSVLSGVFCDNPSVLFVVLCGSPLSYSEFFYVLLFVGRICAALKMAFLSFEFKLWMLEKLEDWTVEEGALSRLRDLEIRSCANLHKLPDGLQHVKTLQELKLSKMPREFTERIKDSNSKDWGKIEHVRHVIIEP</sequence>
<accession>A0A2N9GK59</accession>
<proteinExistence type="predicted"/>
<dbReference type="AlphaFoldDB" id="A0A2N9GK59"/>
<gene>
    <name evidence="1" type="ORF">FSB_LOCUS30708</name>
</gene>
<organism evidence="1">
    <name type="scientific">Fagus sylvatica</name>
    <name type="common">Beechnut</name>
    <dbReference type="NCBI Taxonomy" id="28930"/>
    <lineage>
        <taxon>Eukaryota</taxon>
        <taxon>Viridiplantae</taxon>
        <taxon>Streptophyta</taxon>
        <taxon>Embryophyta</taxon>
        <taxon>Tracheophyta</taxon>
        <taxon>Spermatophyta</taxon>
        <taxon>Magnoliopsida</taxon>
        <taxon>eudicotyledons</taxon>
        <taxon>Gunneridae</taxon>
        <taxon>Pentapetalae</taxon>
        <taxon>rosids</taxon>
        <taxon>fabids</taxon>
        <taxon>Fagales</taxon>
        <taxon>Fagaceae</taxon>
        <taxon>Fagus</taxon>
    </lineage>
</organism>
<dbReference type="InterPro" id="IPR032675">
    <property type="entry name" value="LRR_dom_sf"/>
</dbReference>
<reference evidence="1" key="1">
    <citation type="submission" date="2018-02" db="EMBL/GenBank/DDBJ databases">
        <authorList>
            <person name="Cohen D.B."/>
            <person name="Kent A.D."/>
        </authorList>
    </citation>
    <scope>NUCLEOTIDE SEQUENCE</scope>
</reference>
<protein>
    <recommendedName>
        <fullName evidence="2">NB-ARC domain-containing protein</fullName>
    </recommendedName>
</protein>
<name>A0A2N9GK59_FAGSY</name>